<proteinExistence type="predicted"/>
<dbReference type="EMBL" id="CM001475">
    <property type="protein sequence ID" value="EIC29449.1"/>
    <property type="molecule type" value="Genomic_DNA"/>
</dbReference>
<evidence type="ECO:0000313" key="2">
    <source>
        <dbReference type="Proteomes" id="UP000005090"/>
    </source>
</evidence>
<dbReference type="AlphaFoldDB" id="H8GM88"/>
<organism evidence="1 2">
    <name type="scientific">Methylomicrobium album BG8</name>
    <dbReference type="NCBI Taxonomy" id="686340"/>
    <lineage>
        <taxon>Bacteria</taxon>
        <taxon>Pseudomonadati</taxon>
        <taxon>Pseudomonadota</taxon>
        <taxon>Gammaproteobacteria</taxon>
        <taxon>Methylococcales</taxon>
        <taxon>Methylococcaceae</taxon>
        <taxon>Methylomicrobium</taxon>
    </lineage>
</organism>
<name>H8GM88_METAL</name>
<accession>H8GM88</accession>
<reference evidence="1 2" key="1">
    <citation type="journal article" date="2013" name="Genome Announc.">
        <title>Genome Sequence of the Obligate Gammaproteobacterial Methanotroph Methylomicrobium album Strain BG8.</title>
        <authorList>
            <person name="Kits K.D."/>
            <person name="Kalyuzhnaya M.G."/>
            <person name="Klotz M.G."/>
            <person name="Jetten M.S."/>
            <person name="Op den Camp H.J."/>
            <person name="Vuilleumier S."/>
            <person name="Bringel F."/>
            <person name="Dispirito A.A."/>
            <person name="Murrell J.C."/>
            <person name="Bruce D."/>
            <person name="Cheng J.F."/>
            <person name="Copeland A."/>
            <person name="Goodwin L."/>
            <person name="Hauser L."/>
            <person name="Lajus A."/>
            <person name="Land M.L."/>
            <person name="Lapidus A."/>
            <person name="Lucas S."/>
            <person name="Medigue C."/>
            <person name="Pitluck S."/>
            <person name="Woyke T."/>
            <person name="Zeytun A."/>
            <person name="Stein L.Y."/>
        </authorList>
    </citation>
    <scope>NUCLEOTIDE SEQUENCE [LARGE SCALE GENOMIC DNA]</scope>
    <source>
        <strain evidence="1 2">BG8</strain>
    </source>
</reference>
<gene>
    <name evidence="1" type="ORF">Metal_1675</name>
</gene>
<evidence type="ECO:0000313" key="1">
    <source>
        <dbReference type="EMBL" id="EIC29449.1"/>
    </source>
</evidence>
<keyword evidence="2" id="KW-1185">Reference proteome</keyword>
<dbReference type="Proteomes" id="UP000005090">
    <property type="component" value="Chromosome"/>
</dbReference>
<sequence>MALMLKTDYFLALVAFNRVGGVKQRMYYANLAEIRLPEIPENVQRDFARRLLEILANINAANGKYQGYF</sequence>
<dbReference type="HOGENOM" id="CLU_2771111_0_0_6"/>
<protein>
    <submittedName>
        <fullName evidence="1">Uncharacterized protein</fullName>
    </submittedName>
</protein>